<keyword evidence="2" id="KW-1185">Reference proteome</keyword>
<evidence type="ECO:0000313" key="1">
    <source>
        <dbReference type="EMBL" id="CAG5134410.1"/>
    </source>
</evidence>
<evidence type="ECO:0000313" key="2">
    <source>
        <dbReference type="Proteomes" id="UP000678393"/>
    </source>
</evidence>
<dbReference type="InterPro" id="IPR052859">
    <property type="entry name" value="LRR-IQ_domain_protein"/>
</dbReference>
<proteinExistence type="predicted"/>
<dbReference type="PROSITE" id="PS51450">
    <property type="entry name" value="LRR"/>
    <property type="match status" value="1"/>
</dbReference>
<dbReference type="PANTHER" id="PTHR46723">
    <property type="entry name" value="LEUCINE-RICH REPEAT AND IQ DOMAIN-CONTAINING PROTEIN 3"/>
    <property type="match status" value="1"/>
</dbReference>
<dbReference type="InterPro" id="IPR032675">
    <property type="entry name" value="LRR_dom_sf"/>
</dbReference>
<dbReference type="PANTHER" id="PTHR46723:SF1">
    <property type="entry name" value="LEUCINE-RICH REPEAT AND IQ DOMAIN-CONTAINING PROTEIN 3"/>
    <property type="match status" value="1"/>
</dbReference>
<dbReference type="Proteomes" id="UP000678393">
    <property type="component" value="Unassembled WGS sequence"/>
</dbReference>
<dbReference type="PROSITE" id="PS50096">
    <property type="entry name" value="IQ"/>
    <property type="match status" value="1"/>
</dbReference>
<dbReference type="OrthoDB" id="676979at2759"/>
<dbReference type="AlphaFoldDB" id="A0A8S4A241"/>
<sequence>MAVRTKRDTGSFLSKFYQQRDADIIKQAEENGFFFNPTEETLLLQCQVQNPDRKNLADFRLIQLCDVHLRVLGDIRMCTSLTICLLANNFLTKIDALVSCTQLIRLDVHSNQLASVPGCSFWRSLDKLQVLHLHDNPLAKFESLQALGSSPCLSVLTLYDTPLSLKKNYRHHVVNTIWTLKALDMHVISDEEIIEDAVFRYAQFAALSPAFRVDLCPKTSTDLTYPQELCVFHSLIARVNSVLARHSPVHIVQKYVRGHLTRKRLGIIKKHGLLRLKETMTHLPSTPVFPSSPLYTPNTREVVDYDSYMAGWRQSLLNEPFYEQIGTTLEQISLQEYLPFSINIERLQSGILTKLQAKITTETTLTGREYLRLGSKKEREKKHTKQEMDKKPKSKRIQDIKKFFGPVVQTVSLEMEDDEIPQADFRIRGRKPHFLTVDATTEMILSKKEAGELIREAEEVQKRKELLQPPMTVKRNRLTTIEQRLFNKTHGTMSLSCLMAVHKAYKEREKAEAAAVKSENNLGWREERLQAKDKIRRHHSEKRLKVLQTRDMEKSQILEQLEKQEVQKLIFLNRLHEQKVQRSHFKKMQQADCIFMQEFHSQRSSISNTLQRYDRQAYVEDNKKSRQKEVSEMKKTEQAQKEAVKNYLEHQKMTKQKEIALAKVALQTKLQNETKVRILEAQNRVSCLKAKNASNVDVYTLPYSSVSHSSAVPPAGILWEAPYEESSVDLLYRQHALSV</sequence>
<accession>A0A8S4A241</accession>
<dbReference type="InterPro" id="IPR001611">
    <property type="entry name" value="Leu-rich_rpt"/>
</dbReference>
<protein>
    <recommendedName>
        <fullName evidence="3">Leucine-rich repeat and IQ domain-containing protein 3</fullName>
    </recommendedName>
</protein>
<evidence type="ECO:0008006" key="3">
    <source>
        <dbReference type="Google" id="ProtNLM"/>
    </source>
</evidence>
<comment type="caution">
    <text evidence="1">The sequence shown here is derived from an EMBL/GenBank/DDBJ whole genome shotgun (WGS) entry which is preliminary data.</text>
</comment>
<organism evidence="1 2">
    <name type="scientific">Candidula unifasciata</name>
    <dbReference type="NCBI Taxonomy" id="100452"/>
    <lineage>
        <taxon>Eukaryota</taxon>
        <taxon>Metazoa</taxon>
        <taxon>Spiralia</taxon>
        <taxon>Lophotrochozoa</taxon>
        <taxon>Mollusca</taxon>
        <taxon>Gastropoda</taxon>
        <taxon>Heterobranchia</taxon>
        <taxon>Euthyneura</taxon>
        <taxon>Panpulmonata</taxon>
        <taxon>Eupulmonata</taxon>
        <taxon>Stylommatophora</taxon>
        <taxon>Helicina</taxon>
        <taxon>Helicoidea</taxon>
        <taxon>Geomitridae</taxon>
        <taxon>Candidula</taxon>
    </lineage>
</organism>
<gene>
    <name evidence="1" type="ORF">CUNI_LOCUS19968</name>
</gene>
<reference evidence="1" key="1">
    <citation type="submission" date="2021-04" db="EMBL/GenBank/DDBJ databases">
        <authorList>
            <consortium name="Molecular Ecology Group"/>
        </authorList>
    </citation>
    <scope>NUCLEOTIDE SEQUENCE</scope>
</reference>
<dbReference type="Gene3D" id="3.80.10.10">
    <property type="entry name" value="Ribonuclease Inhibitor"/>
    <property type="match status" value="1"/>
</dbReference>
<dbReference type="SUPFAM" id="SSF52058">
    <property type="entry name" value="L domain-like"/>
    <property type="match status" value="1"/>
</dbReference>
<dbReference type="EMBL" id="CAJHNH020007146">
    <property type="protein sequence ID" value="CAG5134410.1"/>
    <property type="molecule type" value="Genomic_DNA"/>
</dbReference>
<name>A0A8S4A241_9EUPU</name>